<comment type="caution">
    <text evidence="1">The sequence shown here is derived from an EMBL/GenBank/DDBJ whole genome shotgun (WGS) entry which is preliminary data.</text>
</comment>
<proteinExistence type="predicted"/>
<protein>
    <submittedName>
        <fullName evidence="1">Uncharacterized protein</fullName>
    </submittedName>
</protein>
<dbReference type="AlphaFoldDB" id="A0A2A4X0B3"/>
<accession>A0A2A4X0B3</accession>
<evidence type="ECO:0000313" key="1">
    <source>
        <dbReference type="EMBL" id="PCI76142.1"/>
    </source>
</evidence>
<sequence>MSLSVGVSTAPENNVGSSIATDSASVGVESRVVDVATATLNQAIPTAVATEDQASISALVVQETPAVDEHGLPTVPIVEEDNDPDMIRPTLPVCRQSLSPEFTARLSARDPNYMGNPNEDLRTPKQRRSDRLRFPHAKAYAEKTRAYRREFITRIVNSHSRGEGSPDEQAKTYLMTCGYEYKLERASDFMEAPEGLGSLRTDANPNERVLTCRAKTKGDDGAHLDREQLAQSEAARQLLNQVGTKRSEINAVFVKFAQADHPDFDIN</sequence>
<dbReference type="EMBL" id="NVUK01000033">
    <property type="protein sequence ID" value="PCI76142.1"/>
    <property type="molecule type" value="Genomic_DNA"/>
</dbReference>
<gene>
    <name evidence="1" type="ORF">COB21_04770</name>
</gene>
<name>A0A2A4X0B3_UNCAE</name>
<organism evidence="1 2">
    <name type="scientific">Aerophobetes bacterium</name>
    <dbReference type="NCBI Taxonomy" id="2030807"/>
    <lineage>
        <taxon>Bacteria</taxon>
        <taxon>Candidatus Aerophobota</taxon>
    </lineage>
</organism>
<reference evidence="2" key="1">
    <citation type="submission" date="2017-08" db="EMBL/GenBank/DDBJ databases">
        <title>A dynamic microbial community with high functional redundancy inhabits the cold, oxic subseafloor aquifer.</title>
        <authorList>
            <person name="Tully B.J."/>
            <person name="Wheat C.G."/>
            <person name="Glazer B.T."/>
            <person name="Huber J.A."/>
        </authorList>
    </citation>
    <scope>NUCLEOTIDE SEQUENCE [LARGE SCALE GENOMIC DNA]</scope>
</reference>
<evidence type="ECO:0000313" key="2">
    <source>
        <dbReference type="Proteomes" id="UP000218775"/>
    </source>
</evidence>
<dbReference type="Proteomes" id="UP000218775">
    <property type="component" value="Unassembled WGS sequence"/>
</dbReference>